<dbReference type="EMBL" id="MBFR01000104">
    <property type="protein sequence ID" value="PVU94025.1"/>
    <property type="molecule type" value="Genomic_DNA"/>
</dbReference>
<protein>
    <recommendedName>
        <fullName evidence="8">AMP-dependent synthetase/ligase domain-containing protein</fullName>
    </recommendedName>
</protein>
<dbReference type="Gene3D" id="2.30.38.10">
    <property type="entry name" value="Luciferase, Domain 3"/>
    <property type="match status" value="1"/>
</dbReference>
<keyword evidence="2" id="KW-0436">Ligase</keyword>
<dbReference type="PANTHER" id="PTHR24096">
    <property type="entry name" value="LONG-CHAIN-FATTY-ACID--COA LIGASE"/>
    <property type="match status" value="1"/>
</dbReference>
<keyword evidence="3" id="KW-0812">Transmembrane</keyword>
<comment type="similarity">
    <text evidence="1">Belongs to the ATP-dependent AMP-binding enzyme family.</text>
</comment>
<dbReference type="AlphaFoldDB" id="A0A2T9YNT2"/>
<feature type="transmembrane region" description="Helical" evidence="3">
    <location>
        <begin position="76"/>
        <end position="98"/>
    </location>
</feature>
<evidence type="ECO:0000259" key="5">
    <source>
        <dbReference type="Pfam" id="PF13193"/>
    </source>
</evidence>
<feature type="domain" description="AMP-binding enzyme C-terminal" evidence="5">
    <location>
        <begin position="454"/>
        <end position="539"/>
    </location>
</feature>
<feature type="domain" description="AMP-dependent synthetase/ligase" evidence="4">
    <location>
        <begin position="38"/>
        <end position="403"/>
    </location>
</feature>
<dbReference type="InterPro" id="IPR020845">
    <property type="entry name" value="AMP-binding_CS"/>
</dbReference>
<dbReference type="InterPro" id="IPR045851">
    <property type="entry name" value="AMP-bd_C_sf"/>
</dbReference>
<dbReference type="Pfam" id="PF00501">
    <property type="entry name" value="AMP-binding"/>
    <property type="match status" value="1"/>
</dbReference>
<dbReference type="Pfam" id="PF13193">
    <property type="entry name" value="AMP-binding_C"/>
    <property type="match status" value="1"/>
</dbReference>
<evidence type="ECO:0000313" key="6">
    <source>
        <dbReference type="EMBL" id="PVU94025.1"/>
    </source>
</evidence>
<name>A0A2T9YNT2_9FUNG</name>
<dbReference type="InterPro" id="IPR000873">
    <property type="entry name" value="AMP-dep_synth/lig_dom"/>
</dbReference>
<dbReference type="SUPFAM" id="SSF56801">
    <property type="entry name" value="Acetyl-CoA synthetase-like"/>
    <property type="match status" value="1"/>
</dbReference>
<dbReference type="OrthoDB" id="10253115at2759"/>
<dbReference type="Proteomes" id="UP000245383">
    <property type="component" value="Unassembled WGS sequence"/>
</dbReference>
<comment type="caution">
    <text evidence="6">The sequence shown here is derived from an EMBL/GenBank/DDBJ whole genome shotgun (WGS) entry which is preliminary data.</text>
</comment>
<dbReference type="InterPro" id="IPR025110">
    <property type="entry name" value="AMP-bd_C"/>
</dbReference>
<dbReference type="STRING" id="133385.A0A2T9YNT2"/>
<evidence type="ECO:0000256" key="3">
    <source>
        <dbReference type="SAM" id="Phobius"/>
    </source>
</evidence>
<evidence type="ECO:0008006" key="8">
    <source>
        <dbReference type="Google" id="ProtNLM"/>
    </source>
</evidence>
<evidence type="ECO:0000259" key="4">
    <source>
        <dbReference type="Pfam" id="PF00501"/>
    </source>
</evidence>
<dbReference type="PROSITE" id="PS00455">
    <property type="entry name" value="AMP_BINDING"/>
    <property type="match status" value="1"/>
</dbReference>
<accession>A0A2T9YNT2</accession>
<reference evidence="6 7" key="1">
    <citation type="journal article" date="2018" name="MBio">
        <title>Comparative Genomics Reveals the Core Gene Toolbox for the Fungus-Insect Symbiosis.</title>
        <authorList>
            <person name="Wang Y."/>
            <person name="Stata M."/>
            <person name="Wang W."/>
            <person name="Stajich J.E."/>
            <person name="White M.M."/>
            <person name="Moncalvo J.M."/>
        </authorList>
    </citation>
    <scope>NUCLEOTIDE SEQUENCE [LARGE SCALE GENOMIC DNA]</scope>
    <source>
        <strain evidence="6 7">SWE-8-4</strain>
    </source>
</reference>
<dbReference type="GO" id="GO:0016405">
    <property type="term" value="F:CoA-ligase activity"/>
    <property type="evidence" value="ECO:0007669"/>
    <property type="project" value="TreeGrafter"/>
</dbReference>
<proteinExistence type="inferred from homology"/>
<evidence type="ECO:0000256" key="2">
    <source>
        <dbReference type="ARBA" id="ARBA00022598"/>
    </source>
</evidence>
<keyword evidence="7" id="KW-1185">Reference proteome</keyword>
<dbReference type="Gene3D" id="3.30.300.30">
    <property type="match status" value="1"/>
</dbReference>
<keyword evidence="3" id="KW-1133">Transmembrane helix</keyword>
<sequence>MYFKSPIPDQPIPALDVATYILEEGKRQAKKQGSSLSYALYDEDTSQSLSIFEFEKLSIKLASGLSHNHQIKPGDVALIFSSNCINYTIAIFAILMAGSPMSLANPSFKPQELAIQINDANPKLIFTKEEFLPTVLQAIELSNFDFLSTNIILLDSYSKNTHYLSVNQTYSSLEFKRFTISDLETAKKTVAFLPASSGTTGFPKGVMLSHHNIVANTIQISVPSKLNGWFNSSPGIPNRFLAVLPYYHIYGLVIITCIGLANNIGIVSLSKFELKKYLETVQKHKITFAHMVPPMIIRLNDPVVDTYDFSSVKYIMTAASQLSTEVADKIKKKFGVSIAQIYGTTETSPAVTVSDRNSDMLNSKGVLTCNVIAKIIDDSGNLLGPNKAGEMCFKGPNIMNGYLNNHKATAETIDSDGFLHTGDIGYIDENGQLYLIERKKELIKFKGFQVAPAELESTLLGHPDVFEAIVIGVDNYEQQTEVPKAYISLKSNTANFTGAQKNTKALEIMSWFDEKVAPHKKLRGGIVITDEIPKTLSGKLLRRHIREIDSKSQIKTIKSKI</sequence>
<dbReference type="CDD" id="cd05911">
    <property type="entry name" value="Firefly_Luc_like"/>
    <property type="match status" value="1"/>
</dbReference>
<dbReference type="PANTHER" id="PTHR24096:SF149">
    <property type="entry name" value="AMP-BINDING DOMAIN-CONTAINING PROTEIN-RELATED"/>
    <property type="match status" value="1"/>
</dbReference>
<evidence type="ECO:0000313" key="7">
    <source>
        <dbReference type="Proteomes" id="UP000245383"/>
    </source>
</evidence>
<evidence type="ECO:0000256" key="1">
    <source>
        <dbReference type="ARBA" id="ARBA00006432"/>
    </source>
</evidence>
<organism evidence="6 7">
    <name type="scientific">Smittium simulii</name>
    <dbReference type="NCBI Taxonomy" id="133385"/>
    <lineage>
        <taxon>Eukaryota</taxon>
        <taxon>Fungi</taxon>
        <taxon>Fungi incertae sedis</taxon>
        <taxon>Zoopagomycota</taxon>
        <taxon>Kickxellomycotina</taxon>
        <taxon>Harpellomycetes</taxon>
        <taxon>Harpellales</taxon>
        <taxon>Legeriomycetaceae</taxon>
        <taxon>Smittium</taxon>
    </lineage>
</organism>
<keyword evidence="3" id="KW-0472">Membrane</keyword>
<dbReference type="Gene3D" id="3.40.50.980">
    <property type="match status" value="2"/>
</dbReference>
<gene>
    <name evidence="6" type="ORF">BB561_002865</name>
</gene>